<dbReference type="Pfam" id="PF11799">
    <property type="entry name" value="IMS_C"/>
    <property type="match status" value="1"/>
</dbReference>
<evidence type="ECO:0000256" key="12">
    <source>
        <dbReference type="ARBA" id="ARBA00049244"/>
    </source>
</evidence>
<comment type="similarity">
    <text evidence="1 13">Belongs to the DNA polymerase type-Y family.</text>
</comment>
<keyword evidence="3 13" id="KW-0808">Transferase</keyword>
<evidence type="ECO:0000256" key="2">
    <source>
        <dbReference type="ARBA" id="ARBA00022457"/>
    </source>
</evidence>
<evidence type="ECO:0000256" key="7">
    <source>
        <dbReference type="ARBA" id="ARBA00022763"/>
    </source>
</evidence>
<feature type="binding site" evidence="13">
    <location>
        <position position="21"/>
    </location>
    <ligand>
        <name>Mg(2+)</name>
        <dbReference type="ChEBI" id="CHEBI:18420"/>
    </ligand>
</feature>
<dbReference type="GO" id="GO:0000287">
    <property type="term" value="F:magnesium ion binding"/>
    <property type="evidence" value="ECO:0007669"/>
    <property type="project" value="UniProtKB-UniRule"/>
</dbReference>
<keyword evidence="13" id="KW-0963">Cytoplasm</keyword>
<evidence type="ECO:0000256" key="3">
    <source>
        <dbReference type="ARBA" id="ARBA00022679"/>
    </source>
</evidence>
<dbReference type="InterPro" id="IPR017961">
    <property type="entry name" value="DNA_pol_Y-fam_little_finger"/>
</dbReference>
<dbReference type="GO" id="GO:0009432">
    <property type="term" value="P:SOS response"/>
    <property type="evidence" value="ECO:0007669"/>
    <property type="project" value="TreeGrafter"/>
</dbReference>
<dbReference type="InterPro" id="IPR043502">
    <property type="entry name" value="DNA/RNA_pol_sf"/>
</dbReference>
<accession>A0A430AWC7</accession>
<organism evidence="15 16">
    <name type="scientific">Vagococcus carniphilus</name>
    <dbReference type="NCBI Taxonomy" id="218144"/>
    <lineage>
        <taxon>Bacteria</taxon>
        <taxon>Bacillati</taxon>
        <taxon>Bacillota</taxon>
        <taxon>Bacilli</taxon>
        <taxon>Lactobacillales</taxon>
        <taxon>Enterococcaceae</taxon>
        <taxon>Vagococcus</taxon>
    </lineage>
</organism>
<name>A0A430AWC7_9ENTE</name>
<proteinExistence type="inferred from homology"/>
<evidence type="ECO:0000313" key="15">
    <source>
        <dbReference type="EMBL" id="RSU12346.1"/>
    </source>
</evidence>
<comment type="caution">
    <text evidence="15">The sequence shown here is derived from an EMBL/GenBank/DDBJ whole genome shotgun (WGS) entry which is preliminary data.</text>
</comment>
<feature type="active site" evidence="13">
    <location>
        <position position="120"/>
    </location>
</feature>
<reference evidence="15 16" key="1">
    <citation type="submission" date="2017-05" db="EMBL/GenBank/DDBJ databases">
        <title>Vagococcus spp. assemblies.</title>
        <authorList>
            <person name="Gulvik C.A."/>
        </authorList>
    </citation>
    <scope>NUCLEOTIDE SEQUENCE [LARGE SCALE GENOMIC DNA]</scope>
    <source>
        <strain evidence="15 16">SS1714</strain>
    </source>
</reference>
<dbReference type="GO" id="GO:0006261">
    <property type="term" value="P:DNA-templated DNA replication"/>
    <property type="evidence" value="ECO:0007669"/>
    <property type="project" value="UniProtKB-UniRule"/>
</dbReference>
<feature type="binding site" evidence="13">
    <location>
        <position position="119"/>
    </location>
    <ligand>
        <name>Mg(2+)</name>
        <dbReference type="ChEBI" id="CHEBI:18420"/>
    </ligand>
</feature>
<keyword evidence="9 13" id="KW-0239">DNA-directed DNA polymerase</keyword>
<evidence type="ECO:0000256" key="9">
    <source>
        <dbReference type="ARBA" id="ARBA00022932"/>
    </source>
</evidence>
<dbReference type="PANTHER" id="PTHR11076:SF33">
    <property type="entry name" value="DNA POLYMERASE KAPPA"/>
    <property type="match status" value="1"/>
</dbReference>
<dbReference type="SUPFAM" id="SSF56672">
    <property type="entry name" value="DNA/RNA polymerases"/>
    <property type="match status" value="1"/>
</dbReference>
<comment type="cofactor">
    <cofactor evidence="13">
        <name>Mg(2+)</name>
        <dbReference type="ChEBI" id="CHEBI:18420"/>
    </cofactor>
    <text evidence="13">Binds 2 magnesium ions per subunit.</text>
</comment>
<feature type="domain" description="UmuC" evidence="14">
    <location>
        <begin position="17"/>
        <end position="201"/>
    </location>
</feature>
<keyword evidence="10 13" id="KW-0238">DNA-binding</keyword>
<dbReference type="GO" id="GO:0005829">
    <property type="term" value="C:cytosol"/>
    <property type="evidence" value="ECO:0007669"/>
    <property type="project" value="TreeGrafter"/>
</dbReference>
<dbReference type="Proteomes" id="UP000288028">
    <property type="component" value="Unassembled WGS sequence"/>
</dbReference>
<dbReference type="GO" id="GO:0003887">
    <property type="term" value="F:DNA-directed DNA polymerase activity"/>
    <property type="evidence" value="ECO:0007669"/>
    <property type="project" value="UniProtKB-UniRule"/>
</dbReference>
<dbReference type="InterPro" id="IPR024728">
    <property type="entry name" value="PolY_HhH_motif"/>
</dbReference>
<dbReference type="EC" id="2.7.7.7" evidence="13"/>
<keyword evidence="8 13" id="KW-0460">Magnesium</keyword>
<dbReference type="InterPro" id="IPR050116">
    <property type="entry name" value="DNA_polymerase-Y"/>
</dbReference>
<evidence type="ECO:0000256" key="8">
    <source>
        <dbReference type="ARBA" id="ARBA00022842"/>
    </source>
</evidence>
<evidence type="ECO:0000259" key="14">
    <source>
        <dbReference type="PROSITE" id="PS50173"/>
    </source>
</evidence>
<dbReference type="InterPro" id="IPR022880">
    <property type="entry name" value="DNApol_IV"/>
</dbReference>
<evidence type="ECO:0000256" key="4">
    <source>
        <dbReference type="ARBA" id="ARBA00022695"/>
    </source>
</evidence>
<comment type="subcellular location">
    <subcellularLocation>
        <location evidence="13">Cytoplasm</location>
    </subcellularLocation>
</comment>
<dbReference type="GeneID" id="95581152"/>
<evidence type="ECO:0000256" key="10">
    <source>
        <dbReference type="ARBA" id="ARBA00023125"/>
    </source>
</evidence>
<dbReference type="PROSITE" id="PS50173">
    <property type="entry name" value="UMUC"/>
    <property type="match status" value="1"/>
</dbReference>
<evidence type="ECO:0000256" key="11">
    <source>
        <dbReference type="ARBA" id="ARBA00023204"/>
    </source>
</evidence>
<dbReference type="GO" id="GO:0042276">
    <property type="term" value="P:error-prone translesion synthesis"/>
    <property type="evidence" value="ECO:0007669"/>
    <property type="project" value="TreeGrafter"/>
</dbReference>
<dbReference type="HAMAP" id="MF_01113">
    <property type="entry name" value="DNApol_IV"/>
    <property type="match status" value="1"/>
</dbReference>
<dbReference type="RefSeq" id="WP_185847508.1">
    <property type="nucleotide sequence ID" value="NZ_CP060720.1"/>
</dbReference>
<dbReference type="Pfam" id="PF11798">
    <property type="entry name" value="IMS_HHH"/>
    <property type="match status" value="1"/>
</dbReference>
<evidence type="ECO:0000256" key="13">
    <source>
        <dbReference type="HAMAP-Rule" id="MF_01113"/>
    </source>
</evidence>
<keyword evidence="5 13" id="KW-0235">DNA replication</keyword>
<evidence type="ECO:0000256" key="5">
    <source>
        <dbReference type="ARBA" id="ARBA00022705"/>
    </source>
</evidence>
<dbReference type="AlphaFoldDB" id="A0A430AWC7"/>
<feature type="site" description="Substrate discrimination" evidence="13">
    <location>
        <position position="26"/>
    </location>
</feature>
<keyword evidence="4 13" id="KW-0548">Nucleotidyltransferase</keyword>
<keyword evidence="16" id="KW-1185">Reference proteome</keyword>
<dbReference type="InterPro" id="IPR036775">
    <property type="entry name" value="DNA_pol_Y-fam_lit_finger_sf"/>
</dbReference>
<sequence>MSNQLRFPLKVDTSRKIIHIDMDAFYASVEERDNPELVGHPLVIAKHPRDTGGKGVVTTANYEARKYGIHSAMSAQKAYELCPKANFVQGNRSHYAEISKEIHKIFHEYTDMIEPLSLDEAYLDVTENKKNIKSAIKIARMIQLEIWQKLHLTCSAGVSYNKFLAKLASDFEKPKGMTLIMPEQAVDFLKKLPIEDFHGVGKKTVPKMHELGIFVGADLYEKSEMELIQNFGKMGYSLYRKVRGIHDSPVEPHRDRKSVGRESTYGKPLVTEEAVIMQLRELAADVEKALSRVQLHGKTVVLKVRDRDYETFTRRVTLPDYVDDQETLFFHAKQIWDSFDLLERGIRLLGITVTNLDSKSYELIKLPLWEKEKEL</sequence>
<keyword evidence="2 13" id="KW-0515">Mutator protein</keyword>
<keyword evidence="11 13" id="KW-0234">DNA repair</keyword>
<dbReference type="Gene3D" id="1.10.150.20">
    <property type="entry name" value="5' to 3' exonuclease, C-terminal subdomain"/>
    <property type="match status" value="1"/>
</dbReference>
<dbReference type="GO" id="GO:0003684">
    <property type="term" value="F:damaged DNA binding"/>
    <property type="evidence" value="ECO:0007669"/>
    <property type="project" value="InterPro"/>
</dbReference>
<comment type="catalytic activity">
    <reaction evidence="12 13">
        <text>DNA(n) + a 2'-deoxyribonucleoside 5'-triphosphate = DNA(n+1) + diphosphate</text>
        <dbReference type="Rhea" id="RHEA:22508"/>
        <dbReference type="Rhea" id="RHEA-COMP:17339"/>
        <dbReference type="Rhea" id="RHEA-COMP:17340"/>
        <dbReference type="ChEBI" id="CHEBI:33019"/>
        <dbReference type="ChEBI" id="CHEBI:61560"/>
        <dbReference type="ChEBI" id="CHEBI:173112"/>
        <dbReference type="EC" id="2.7.7.7"/>
    </reaction>
</comment>
<evidence type="ECO:0000256" key="6">
    <source>
        <dbReference type="ARBA" id="ARBA00022723"/>
    </source>
</evidence>
<dbReference type="EMBL" id="NGKB01000011">
    <property type="protein sequence ID" value="RSU12346.1"/>
    <property type="molecule type" value="Genomic_DNA"/>
</dbReference>
<comment type="subunit">
    <text evidence="13">Monomer.</text>
</comment>
<dbReference type="Pfam" id="PF00817">
    <property type="entry name" value="IMS"/>
    <property type="match status" value="1"/>
</dbReference>
<comment type="function">
    <text evidence="13">Poorly processive, error-prone DNA polymerase involved in untargeted mutagenesis. Copies undamaged DNA at stalled replication forks, which arise in vivo from mismatched or misaligned primer ends. These misaligned primers can be extended by PolIV. Exhibits no 3'-5' exonuclease (proofreading) activity. May be involved in translesional synthesis, in conjunction with the beta clamp from PolIII.</text>
</comment>
<dbReference type="Gene3D" id="3.40.1170.60">
    <property type="match status" value="1"/>
</dbReference>
<keyword evidence="7 13" id="KW-0227">DNA damage</keyword>
<protein>
    <recommendedName>
        <fullName evidence="13">DNA polymerase IV</fullName>
        <shortName evidence="13">Pol IV</shortName>
        <ecNumber evidence="13">2.7.7.7</ecNumber>
    </recommendedName>
</protein>
<dbReference type="NCBIfam" id="NF002677">
    <property type="entry name" value="PRK02406.1"/>
    <property type="match status" value="1"/>
</dbReference>
<dbReference type="CDD" id="cd03586">
    <property type="entry name" value="PolY_Pol_IV_kappa"/>
    <property type="match status" value="1"/>
</dbReference>
<evidence type="ECO:0000313" key="16">
    <source>
        <dbReference type="Proteomes" id="UP000288028"/>
    </source>
</evidence>
<dbReference type="SUPFAM" id="SSF100879">
    <property type="entry name" value="Lesion bypass DNA polymerase (Y-family), little finger domain"/>
    <property type="match status" value="1"/>
</dbReference>
<keyword evidence="6 13" id="KW-0479">Metal-binding</keyword>
<evidence type="ECO:0000256" key="1">
    <source>
        <dbReference type="ARBA" id="ARBA00010945"/>
    </source>
</evidence>
<dbReference type="FunFam" id="3.30.1490.100:FF:000004">
    <property type="entry name" value="DNA polymerase IV"/>
    <property type="match status" value="1"/>
</dbReference>
<dbReference type="InterPro" id="IPR001126">
    <property type="entry name" value="UmuC"/>
</dbReference>
<dbReference type="InterPro" id="IPR043128">
    <property type="entry name" value="Rev_trsase/Diguanyl_cyclase"/>
</dbReference>
<dbReference type="PANTHER" id="PTHR11076">
    <property type="entry name" value="DNA REPAIR POLYMERASE UMUC / TRANSFERASE FAMILY MEMBER"/>
    <property type="match status" value="1"/>
</dbReference>
<dbReference type="Gene3D" id="3.30.1490.100">
    <property type="entry name" value="DNA polymerase, Y-family, little finger domain"/>
    <property type="match status" value="1"/>
</dbReference>
<gene>
    <name evidence="13" type="primary">dinB</name>
    <name evidence="15" type="ORF">CBF28_10930</name>
</gene>
<dbReference type="GO" id="GO:0006281">
    <property type="term" value="P:DNA repair"/>
    <property type="evidence" value="ECO:0007669"/>
    <property type="project" value="UniProtKB-UniRule"/>
</dbReference>
<dbReference type="Gene3D" id="3.30.70.270">
    <property type="match status" value="1"/>
</dbReference>